<dbReference type="PANTHER" id="PTHR10528">
    <property type="entry name" value="AF4/FMR2 FAMILY MEMBER"/>
    <property type="match status" value="1"/>
</dbReference>
<comment type="similarity">
    <text evidence="2">Belongs to the AF4 family.</text>
</comment>
<protein>
    <recommendedName>
        <fullName evidence="3">AF4/FMR2 family member lilli</fullName>
    </recommendedName>
    <alternativeName>
        <fullName evidence="12">Protein lilliputian</fullName>
    </alternativeName>
</protein>
<keyword evidence="7" id="KW-0805">Transcription regulation</keyword>
<keyword evidence="4" id="KW-0217">Developmental protein</keyword>
<feature type="compositionally biased region" description="Polar residues" evidence="13">
    <location>
        <begin position="83"/>
        <end position="92"/>
    </location>
</feature>
<reference evidence="15 16" key="1">
    <citation type="submission" date="2017-12" db="EMBL/GenBank/DDBJ databases">
        <title>Hemimetabolous genomes reveal molecular basis of termite eusociality.</title>
        <authorList>
            <person name="Harrison M.C."/>
            <person name="Jongepier E."/>
            <person name="Robertson H.M."/>
            <person name="Arning N."/>
            <person name="Bitard-Feildel T."/>
            <person name="Chao H."/>
            <person name="Childers C.P."/>
            <person name="Dinh H."/>
            <person name="Doddapaneni H."/>
            <person name="Dugan S."/>
            <person name="Gowin J."/>
            <person name="Greiner C."/>
            <person name="Han Y."/>
            <person name="Hu H."/>
            <person name="Hughes D.S.T."/>
            <person name="Huylmans A.-K."/>
            <person name="Kemena C."/>
            <person name="Kremer L.P.M."/>
            <person name="Lee S.L."/>
            <person name="Lopez-Ezquerra A."/>
            <person name="Mallet L."/>
            <person name="Monroy-Kuhn J.M."/>
            <person name="Moser A."/>
            <person name="Murali S.C."/>
            <person name="Muzny D.M."/>
            <person name="Otani S."/>
            <person name="Piulachs M.-D."/>
            <person name="Poelchau M."/>
            <person name="Qu J."/>
            <person name="Schaub F."/>
            <person name="Wada-Katsumata A."/>
            <person name="Worley K.C."/>
            <person name="Xie Q."/>
            <person name="Ylla G."/>
            <person name="Poulsen M."/>
            <person name="Gibbs R.A."/>
            <person name="Schal C."/>
            <person name="Richards S."/>
            <person name="Belles X."/>
            <person name="Korb J."/>
            <person name="Bornberg-Bauer E."/>
        </authorList>
    </citation>
    <scope>NUCLEOTIDE SEQUENCE [LARGE SCALE GENOMIC DNA]</scope>
    <source>
        <tissue evidence="15">Whole body</tissue>
    </source>
</reference>
<feature type="non-terminal residue" evidence="15">
    <location>
        <position position="1"/>
    </location>
</feature>
<dbReference type="GO" id="GO:0010468">
    <property type="term" value="P:regulation of gene expression"/>
    <property type="evidence" value="ECO:0007669"/>
    <property type="project" value="InterPro"/>
</dbReference>
<evidence type="ECO:0000256" key="11">
    <source>
        <dbReference type="ARBA" id="ARBA00024653"/>
    </source>
</evidence>
<dbReference type="GO" id="GO:0007366">
    <property type="term" value="P:periodic partitioning by pair rule gene"/>
    <property type="evidence" value="ECO:0007669"/>
    <property type="project" value="UniProtKB-KW"/>
</dbReference>
<dbReference type="InterPro" id="IPR007797">
    <property type="entry name" value="AF4/FMR2"/>
</dbReference>
<evidence type="ECO:0000256" key="5">
    <source>
        <dbReference type="ARBA" id="ARBA00022553"/>
    </source>
</evidence>
<feature type="compositionally biased region" description="Basic and acidic residues" evidence="13">
    <location>
        <begin position="1"/>
        <end position="12"/>
    </location>
</feature>
<evidence type="ECO:0000256" key="10">
    <source>
        <dbReference type="ARBA" id="ARBA00023242"/>
    </source>
</evidence>
<comment type="subcellular location">
    <subcellularLocation>
        <location evidence="1">Nucleus</location>
    </subcellularLocation>
</comment>
<evidence type="ECO:0000256" key="6">
    <source>
        <dbReference type="ARBA" id="ARBA00022788"/>
    </source>
</evidence>
<evidence type="ECO:0000256" key="1">
    <source>
        <dbReference type="ARBA" id="ARBA00004123"/>
    </source>
</evidence>
<evidence type="ECO:0000256" key="3">
    <source>
        <dbReference type="ARBA" id="ARBA00021888"/>
    </source>
</evidence>
<dbReference type="Proteomes" id="UP000235965">
    <property type="component" value="Unassembled WGS sequence"/>
</dbReference>
<feature type="compositionally biased region" description="Basic and acidic residues" evidence="13">
    <location>
        <begin position="38"/>
        <end position="57"/>
    </location>
</feature>
<keyword evidence="10" id="KW-0539">Nucleus</keyword>
<feature type="compositionally biased region" description="Gly residues" evidence="13">
    <location>
        <begin position="458"/>
        <end position="467"/>
    </location>
</feature>
<sequence>GEDVRVRTELADTRQQGGSDPDHSRKDKKQRTQSPTCKEGDIVIPKCDKNKNTDKVVQEQGCDSTTVNHEASKKQKKRKVSRNTDNSSTKNQQEIRDTTQIEGNVKPAGKSKHHKKNSDSNGHKRQRERKPSGSSVSSLSTECSRVSSQGGSGQRHRERHNREHGSSKRRKVQQQQPEESSEHATLRLSSQSTVALKDVPPTNHEREDNSDEMVAAAGSESPGCSRLHYSEGPLLSYPIPPGHGYPMSAMNWSHATQKVYFSYFEREDDDASEDEDRDQNQQNQYLKEAKRLKHGADREKDHTAQGMQYLEAVLFFLLTGNAMEHESCTEKAAFTMYKDTLSLIKYISSKFRSQQNNSPQGSIDNKLEVLSLRCQSLLYLKLFKMRKHEVKEYQKVLADYHQKAAQPTPLQPEQCGGQVVGGQGTPSPMSPTPSPAGSVGSVGSQSSGYNSGDVAAGRMGGTAGGNSMGQQPPAANMGPCVAVPLFVHSAMQKQNQHFTYLLSCHELWEQADTLVHKGKHKYFFIQLDQCCGPLTLHSSLNDLVKYVRFGIQRLKDACCGDETVQLQ</sequence>
<dbReference type="OrthoDB" id="6382204at2759"/>
<dbReference type="EMBL" id="NEVH01007407">
    <property type="protein sequence ID" value="PNF35754.1"/>
    <property type="molecule type" value="Genomic_DNA"/>
</dbReference>
<feature type="region of interest" description="Disordered" evidence="13">
    <location>
        <begin position="1"/>
        <end position="225"/>
    </location>
</feature>
<feature type="region of interest" description="Disordered" evidence="13">
    <location>
        <begin position="407"/>
        <end position="471"/>
    </location>
</feature>
<feature type="compositionally biased region" description="Low complexity" evidence="13">
    <location>
        <begin position="435"/>
        <end position="452"/>
    </location>
</feature>
<dbReference type="GO" id="GO:0032783">
    <property type="term" value="C:super elongation complex"/>
    <property type="evidence" value="ECO:0007669"/>
    <property type="project" value="TreeGrafter"/>
</dbReference>
<evidence type="ECO:0000259" key="14">
    <source>
        <dbReference type="Pfam" id="PF18876"/>
    </source>
</evidence>
<gene>
    <name evidence="15" type="ORF">B7P43_G13040</name>
</gene>
<evidence type="ECO:0000313" key="15">
    <source>
        <dbReference type="EMBL" id="PNF35754.1"/>
    </source>
</evidence>
<keyword evidence="5" id="KW-0597">Phosphoprotein</keyword>
<comment type="caution">
    <text evidence="15">The sequence shown here is derived from an EMBL/GenBank/DDBJ whole genome shotgun (WGS) entry which is preliminary data.</text>
</comment>
<evidence type="ECO:0000256" key="2">
    <source>
        <dbReference type="ARBA" id="ARBA00007354"/>
    </source>
</evidence>
<feature type="domain" description="AF4/FMR2 C-terminal homology" evidence="14">
    <location>
        <begin position="278"/>
        <end position="556"/>
    </location>
</feature>
<proteinExistence type="inferred from homology"/>
<evidence type="ECO:0000256" key="4">
    <source>
        <dbReference type="ARBA" id="ARBA00022473"/>
    </source>
</evidence>
<dbReference type="PANTHER" id="PTHR10528:SF17">
    <property type="entry name" value="AF4_FMR2 FAMILY MEMBER LILLI"/>
    <property type="match status" value="1"/>
</dbReference>
<keyword evidence="8" id="KW-0238">DNA-binding</keyword>
<feature type="compositionally biased region" description="Polar residues" evidence="13">
    <location>
        <begin position="132"/>
        <end position="146"/>
    </location>
</feature>
<dbReference type="InterPro" id="IPR043640">
    <property type="entry name" value="AF4/FMR2_CHD"/>
</dbReference>
<dbReference type="Pfam" id="PF18876">
    <property type="entry name" value="AFF4_CHD"/>
    <property type="match status" value="1"/>
</dbReference>
<organism evidence="15 16">
    <name type="scientific">Cryptotermes secundus</name>
    <dbReference type="NCBI Taxonomy" id="105785"/>
    <lineage>
        <taxon>Eukaryota</taxon>
        <taxon>Metazoa</taxon>
        <taxon>Ecdysozoa</taxon>
        <taxon>Arthropoda</taxon>
        <taxon>Hexapoda</taxon>
        <taxon>Insecta</taxon>
        <taxon>Pterygota</taxon>
        <taxon>Neoptera</taxon>
        <taxon>Polyneoptera</taxon>
        <taxon>Dictyoptera</taxon>
        <taxon>Blattodea</taxon>
        <taxon>Blattoidea</taxon>
        <taxon>Termitoidae</taxon>
        <taxon>Kalotermitidae</taxon>
        <taxon>Cryptotermitinae</taxon>
        <taxon>Cryptotermes</taxon>
    </lineage>
</organism>
<keyword evidence="6" id="KW-0562">Pair-rule protein</keyword>
<evidence type="ECO:0000256" key="12">
    <source>
        <dbReference type="ARBA" id="ARBA00032149"/>
    </source>
</evidence>
<evidence type="ECO:0000313" key="16">
    <source>
        <dbReference type="Proteomes" id="UP000235965"/>
    </source>
</evidence>
<accession>A0A2J7R4I4</accession>
<keyword evidence="16" id="KW-1185">Reference proteome</keyword>
<evidence type="ECO:0000256" key="13">
    <source>
        <dbReference type="SAM" id="MobiDB-lite"/>
    </source>
</evidence>
<dbReference type="GO" id="GO:0003677">
    <property type="term" value="F:DNA binding"/>
    <property type="evidence" value="ECO:0007669"/>
    <property type="project" value="UniProtKB-KW"/>
</dbReference>
<comment type="function">
    <text evidence="11">Has a role in transcriptional regulation. Acts in parallel with the Ras/MAPK and the PI3K/PKB pathways in the control of cell identity and cellular growth. Essential for regulation of the cytoskeleton and cell growth but not for cell proliferation or growth rate. Required specifically for the microtubule-based basal transport of lipid droplets. Plays a partially redundant function downstream of Raf in cell fate specification in the developing eye. Pair-rule protein that regulates embryonic cellularization, gastrulation and segmentation.</text>
</comment>
<evidence type="ECO:0000256" key="7">
    <source>
        <dbReference type="ARBA" id="ARBA00023015"/>
    </source>
</evidence>
<dbReference type="AlphaFoldDB" id="A0A2J7R4I4"/>
<evidence type="ECO:0000256" key="9">
    <source>
        <dbReference type="ARBA" id="ARBA00023163"/>
    </source>
</evidence>
<keyword evidence="9" id="KW-0804">Transcription</keyword>
<name>A0A2J7R4I4_9NEOP</name>
<evidence type="ECO:0000256" key="8">
    <source>
        <dbReference type="ARBA" id="ARBA00023125"/>
    </source>
</evidence>